<protein>
    <submittedName>
        <fullName evidence="8">Deoxyribodipyrimidine photo-lyase</fullName>
        <ecNumber evidence="8">4.1.99.3</ecNumber>
    </submittedName>
</protein>
<keyword evidence="9" id="KW-1185">Reference proteome</keyword>
<gene>
    <name evidence="8" type="ORF">WG926_17580</name>
</gene>
<dbReference type="PROSITE" id="PS00394">
    <property type="entry name" value="DNA_PHOTOLYASES_1_1"/>
    <property type="match status" value="1"/>
</dbReference>
<name>A0ABU9YMV1_9PROT</name>
<evidence type="ECO:0000313" key="8">
    <source>
        <dbReference type="EMBL" id="MEN2990134.1"/>
    </source>
</evidence>
<dbReference type="InterPro" id="IPR002081">
    <property type="entry name" value="Cryptochrome/DNA_photolyase_1"/>
</dbReference>
<evidence type="ECO:0000259" key="7">
    <source>
        <dbReference type="PROSITE" id="PS51645"/>
    </source>
</evidence>
<organism evidence="8 9">
    <name type="scientific">Tistrella arctica</name>
    <dbReference type="NCBI Taxonomy" id="3133430"/>
    <lineage>
        <taxon>Bacteria</taxon>
        <taxon>Pseudomonadati</taxon>
        <taxon>Pseudomonadota</taxon>
        <taxon>Alphaproteobacteria</taxon>
        <taxon>Geminicoccales</taxon>
        <taxon>Geminicoccaceae</taxon>
        <taxon>Tistrella</taxon>
    </lineage>
</organism>
<comment type="similarity">
    <text evidence="6">Belongs to the DNA photolyase family.</text>
</comment>
<evidence type="ECO:0000256" key="6">
    <source>
        <dbReference type="RuleBase" id="RU004182"/>
    </source>
</evidence>
<dbReference type="EC" id="4.1.99.3" evidence="8"/>
<evidence type="ECO:0000256" key="2">
    <source>
        <dbReference type="ARBA" id="ARBA00001974"/>
    </source>
</evidence>
<dbReference type="SUPFAM" id="SSF48173">
    <property type="entry name" value="Cryptochrome/photolyase FAD-binding domain"/>
    <property type="match status" value="1"/>
</dbReference>
<feature type="domain" description="Photolyase/cryptochrome alpha/beta" evidence="7">
    <location>
        <begin position="4"/>
        <end position="139"/>
    </location>
</feature>
<dbReference type="Proteomes" id="UP001413721">
    <property type="component" value="Unassembled WGS sequence"/>
</dbReference>
<reference evidence="8 9" key="1">
    <citation type="submission" date="2024-03" db="EMBL/GenBank/DDBJ databases">
        <title>High-quality draft genome sequencing of Tistrella sp. BH-R2-4.</title>
        <authorList>
            <person name="Dong C."/>
        </authorList>
    </citation>
    <scope>NUCLEOTIDE SEQUENCE [LARGE SCALE GENOMIC DNA]</scope>
    <source>
        <strain evidence="8 9">BH-R2-4</strain>
    </source>
</reference>
<keyword evidence="3 6" id="KW-0285">Flavoprotein</keyword>
<dbReference type="InterPro" id="IPR036134">
    <property type="entry name" value="Crypto/Photolyase_FAD-like_sf"/>
</dbReference>
<dbReference type="PRINTS" id="PR00147">
    <property type="entry name" value="DNAPHOTLYASE"/>
</dbReference>
<comment type="cofactor">
    <cofactor evidence="2">
        <name>FAD</name>
        <dbReference type="ChEBI" id="CHEBI:57692"/>
    </cofactor>
</comment>
<proteinExistence type="inferred from homology"/>
<evidence type="ECO:0000256" key="4">
    <source>
        <dbReference type="ARBA" id="ARBA00022827"/>
    </source>
</evidence>
<sequence>MNDRPSVVWFRQDLRITDNPALRRAASSGRLLICVYIHEDDDPAVEGMPSPRKPGAAARWWLHHALAALDRDLRAIGGHLLRLKGPAALELDRLIDRTGADRVLVNRVYDPEGATRDRMLTERLAARGVRLLSHNALLLHEPWTVRTRTGGPYQVFTPFWRAARALGEVPAPLPAPAQIDMADTAPAGLPLAAFGLTPAIDWAGGIARDWTPGSADARRRLGDFLDLHLPDYKSDRGRPDRDHPGADITSRLSPHLRFGEIGPRTIWHAVHHRIEAEGLTGPARASAQGFLTELGWREFSYHLLHHFPHLPTRNLKHQFDAFPWRDDPAGLAAWQRGLTGYPIVDAGMRQLWQTGWMHNRVRMVTASFLVKHLMIYWGAGEAWFWDTLVDADPASNTASWQWVTGTGADAAPYFRIFNPVLQGERFDADGRYVRRFVPELARLPDRFLHKPWAAPASVLTAAGVTLGTTYPHPIVDHAHARDRALAAFAGLRATTGPADTPAAAL</sequence>
<evidence type="ECO:0000256" key="5">
    <source>
        <dbReference type="ARBA" id="ARBA00022991"/>
    </source>
</evidence>
<accession>A0ABU9YMV1</accession>
<evidence type="ECO:0000256" key="1">
    <source>
        <dbReference type="ARBA" id="ARBA00001932"/>
    </source>
</evidence>
<evidence type="ECO:0000313" key="9">
    <source>
        <dbReference type="Proteomes" id="UP001413721"/>
    </source>
</evidence>
<keyword evidence="8" id="KW-0456">Lyase</keyword>
<dbReference type="InterPro" id="IPR014729">
    <property type="entry name" value="Rossmann-like_a/b/a_fold"/>
</dbReference>
<dbReference type="Gene3D" id="1.10.579.10">
    <property type="entry name" value="DNA Cyclobutane Dipyrimidine Photolyase, subunit A, domain 3"/>
    <property type="match status" value="1"/>
</dbReference>
<keyword evidence="4 6" id="KW-0274">FAD</keyword>
<comment type="caution">
    <text evidence="8">The sequence shown here is derived from an EMBL/GenBank/DDBJ whole genome shotgun (WGS) entry which is preliminary data.</text>
</comment>
<dbReference type="RefSeq" id="WP_345935924.1">
    <property type="nucleotide sequence ID" value="NZ_JBBKTV010000017.1"/>
</dbReference>
<dbReference type="InterPro" id="IPR005101">
    <property type="entry name" value="Cryptochr/Photolyase_FAD-bd"/>
</dbReference>
<dbReference type="Pfam" id="PF00875">
    <property type="entry name" value="DNA_photolyase"/>
    <property type="match status" value="1"/>
</dbReference>
<dbReference type="EMBL" id="JBBKTW010000006">
    <property type="protein sequence ID" value="MEN2990134.1"/>
    <property type="molecule type" value="Genomic_DNA"/>
</dbReference>
<dbReference type="Gene3D" id="1.25.40.80">
    <property type="match status" value="1"/>
</dbReference>
<comment type="cofactor">
    <cofactor evidence="1">
        <name>(6R)-5,10-methylene-5,6,7,8-tetrahydrofolate</name>
        <dbReference type="ChEBI" id="CHEBI:15636"/>
    </cofactor>
</comment>
<dbReference type="InterPro" id="IPR036155">
    <property type="entry name" value="Crypto/Photolyase_N_sf"/>
</dbReference>
<dbReference type="Gene3D" id="3.40.50.620">
    <property type="entry name" value="HUPs"/>
    <property type="match status" value="1"/>
</dbReference>
<dbReference type="PANTHER" id="PTHR11455:SF9">
    <property type="entry name" value="CRYPTOCHROME CIRCADIAN CLOCK 5 ISOFORM X1"/>
    <property type="match status" value="1"/>
</dbReference>
<dbReference type="SUPFAM" id="SSF52425">
    <property type="entry name" value="Cryptochrome/photolyase, N-terminal domain"/>
    <property type="match status" value="1"/>
</dbReference>
<dbReference type="PROSITE" id="PS51645">
    <property type="entry name" value="PHR_CRY_ALPHA_BETA"/>
    <property type="match status" value="1"/>
</dbReference>
<dbReference type="InterPro" id="IPR018394">
    <property type="entry name" value="DNA_photolyase_1_CS_C"/>
</dbReference>
<dbReference type="Pfam" id="PF03441">
    <property type="entry name" value="FAD_binding_7"/>
    <property type="match status" value="1"/>
</dbReference>
<dbReference type="InterPro" id="IPR006050">
    <property type="entry name" value="DNA_photolyase_N"/>
</dbReference>
<dbReference type="PANTHER" id="PTHR11455">
    <property type="entry name" value="CRYPTOCHROME"/>
    <property type="match status" value="1"/>
</dbReference>
<keyword evidence="5 6" id="KW-0157">Chromophore</keyword>
<dbReference type="GO" id="GO:0003904">
    <property type="term" value="F:deoxyribodipyrimidine photo-lyase activity"/>
    <property type="evidence" value="ECO:0007669"/>
    <property type="project" value="UniProtKB-EC"/>
</dbReference>
<evidence type="ECO:0000256" key="3">
    <source>
        <dbReference type="ARBA" id="ARBA00022630"/>
    </source>
</evidence>